<comment type="caution">
    <text evidence="3">The sequence shown here is derived from an EMBL/GenBank/DDBJ whole genome shotgun (WGS) entry which is preliminary data.</text>
</comment>
<dbReference type="OrthoDB" id="409136at2759"/>
<gene>
    <name evidence="3" type="ORF">BHQ10_006529</name>
</gene>
<protein>
    <submittedName>
        <fullName evidence="3">Uncharacterized protein</fullName>
    </submittedName>
</protein>
<evidence type="ECO:0000313" key="3">
    <source>
        <dbReference type="EMBL" id="RAO70517.1"/>
    </source>
</evidence>
<dbReference type="AlphaFoldDB" id="A0A364L3X8"/>
<dbReference type="Proteomes" id="UP000249363">
    <property type="component" value="Unassembled WGS sequence"/>
</dbReference>
<accession>A0A364L3X8</accession>
<keyword evidence="2" id="KW-0472">Membrane</keyword>
<feature type="compositionally biased region" description="Basic and acidic residues" evidence="1">
    <location>
        <begin position="308"/>
        <end position="325"/>
    </location>
</feature>
<evidence type="ECO:0000256" key="1">
    <source>
        <dbReference type="SAM" id="MobiDB-lite"/>
    </source>
</evidence>
<feature type="transmembrane region" description="Helical" evidence="2">
    <location>
        <begin position="549"/>
        <end position="571"/>
    </location>
</feature>
<proteinExistence type="predicted"/>
<keyword evidence="2" id="KW-0812">Transmembrane</keyword>
<evidence type="ECO:0000313" key="4">
    <source>
        <dbReference type="Proteomes" id="UP000249363"/>
    </source>
</evidence>
<name>A0A364L3X8_TALAM</name>
<dbReference type="RefSeq" id="XP_040735033.1">
    <property type="nucleotide sequence ID" value="XM_040879125.1"/>
</dbReference>
<dbReference type="EMBL" id="MIKG01000012">
    <property type="protein sequence ID" value="RAO70517.1"/>
    <property type="molecule type" value="Genomic_DNA"/>
</dbReference>
<evidence type="ECO:0000256" key="2">
    <source>
        <dbReference type="SAM" id="Phobius"/>
    </source>
</evidence>
<organism evidence="3 4">
    <name type="scientific">Talaromyces amestolkiae</name>
    <dbReference type="NCBI Taxonomy" id="1196081"/>
    <lineage>
        <taxon>Eukaryota</taxon>
        <taxon>Fungi</taxon>
        <taxon>Dikarya</taxon>
        <taxon>Ascomycota</taxon>
        <taxon>Pezizomycotina</taxon>
        <taxon>Eurotiomycetes</taxon>
        <taxon>Eurotiomycetidae</taxon>
        <taxon>Eurotiales</taxon>
        <taxon>Trichocomaceae</taxon>
        <taxon>Talaromyces</taxon>
        <taxon>Talaromyces sect. Talaromyces</taxon>
    </lineage>
</organism>
<feature type="transmembrane region" description="Helical" evidence="2">
    <location>
        <begin position="520"/>
        <end position="542"/>
    </location>
</feature>
<dbReference type="GeneID" id="63795745"/>
<keyword evidence="2" id="KW-1133">Transmembrane helix</keyword>
<sequence length="574" mass="66108">MEDASSYTPTYAEIVFSDAKATSSATSQFSTPDINSVIDELVVLLGRDEAIRSLCSQAVKRESIGRERLKKNLRRLLKLYATELKSAAKGFLQNLAAQFVLSHSRYISAGIITLSELAYQPSQEETSAFFVETRQAKVKELLQRINESDSEDDEDTGPSLDTLEGVHEFLISGPAFDHLRENIWHFVNGQPIISVQHATMSQLNHSRFSQKNAHDNQEERISRRQHLKYDTQVAHIMRPTLFPWVTTLKRQIQRWARPQVKEGLRRFEWNCTCGKELYRDFDQNIDPETLRDFHHIFEQQKSFVRADATGEQKPTEETVPDRSDNQPHTTKMPTLRHTSNSLQLSPQVGCKTSPTRQGQPIKPKYLELCINTGQYSTSLGEIDLSHVKSDGELFIKIRERYREMRPFRLRRIFSKPVDVHFVRFCLQRTYQVGIHGKPMEMPPEEEVRKNHYEFNCPLPPPMGPREFLHYFYFCEAGAHPHSTYLERLPKKLETSMYQLQPEGLTFGWGIHIIEGPNKAILSWACCLILLSSFVVSVTYAVVMKTQEQGFGIGQWMVAVLCAALSALYYQWEDI</sequence>
<feature type="region of interest" description="Disordered" evidence="1">
    <location>
        <begin position="307"/>
        <end position="334"/>
    </location>
</feature>
<keyword evidence="4" id="KW-1185">Reference proteome</keyword>
<reference evidence="3 4" key="1">
    <citation type="journal article" date="2017" name="Biotechnol. Biofuels">
        <title>Differential beta-glucosidase expression as a function of carbon source availability in Talaromyces amestolkiae: a genomic and proteomic approach.</title>
        <authorList>
            <person name="de Eugenio L.I."/>
            <person name="Mendez-Liter J.A."/>
            <person name="Nieto-Dominguez M."/>
            <person name="Alonso L."/>
            <person name="Gil-Munoz J."/>
            <person name="Barriuso J."/>
            <person name="Prieto A."/>
            <person name="Martinez M.J."/>
        </authorList>
    </citation>
    <scope>NUCLEOTIDE SEQUENCE [LARGE SCALE GENOMIC DNA]</scope>
    <source>
        <strain evidence="3 4">CIB</strain>
    </source>
</reference>